<dbReference type="Proteomes" id="UP001163550">
    <property type="component" value="Chromosome"/>
</dbReference>
<keyword evidence="2" id="KW-1185">Reference proteome</keyword>
<evidence type="ECO:0000313" key="2">
    <source>
        <dbReference type="Proteomes" id="UP001163550"/>
    </source>
</evidence>
<sequence>MSDLKYPVIDQVKGPDGDLVPLLDVPMMSDEKWDKMVKEQQEKHPEEYEEMFKQMREHPELYPGMITPLDSFDQLQ</sequence>
<reference evidence="1" key="1">
    <citation type="submission" date="2021-11" db="EMBL/GenBank/DDBJ databases">
        <title>Isoprene-degrading acetogen.</title>
        <authorList>
            <person name="Yang Y."/>
            <person name="Jin H."/>
            <person name="Yan J."/>
        </authorList>
    </citation>
    <scope>NUCLEOTIDE SEQUENCE</scope>
    <source>
        <strain evidence="1">Berkeley</strain>
    </source>
</reference>
<name>A0ABY6HHQ2_9FIRM</name>
<accession>A0ABY6HHQ2</accession>
<evidence type="ECO:0000313" key="1">
    <source>
        <dbReference type="EMBL" id="UYO62974.1"/>
    </source>
</evidence>
<dbReference type="RefSeq" id="WP_228878027.1">
    <property type="nucleotide sequence ID" value="NZ_CABIIK010000001.1"/>
</dbReference>
<protein>
    <submittedName>
        <fullName evidence="1">Uncharacterized protein</fullName>
    </submittedName>
</protein>
<gene>
    <name evidence="1" type="ORF">LNN31_00560</name>
</gene>
<proteinExistence type="predicted"/>
<dbReference type="EMBL" id="CP087994">
    <property type="protein sequence ID" value="UYO62974.1"/>
    <property type="molecule type" value="Genomic_DNA"/>
</dbReference>
<organism evidence="1 2">
    <name type="scientific">Acetobacterium wieringae</name>
    <dbReference type="NCBI Taxonomy" id="52694"/>
    <lineage>
        <taxon>Bacteria</taxon>
        <taxon>Bacillati</taxon>
        <taxon>Bacillota</taxon>
        <taxon>Clostridia</taxon>
        <taxon>Eubacteriales</taxon>
        <taxon>Eubacteriaceae</taxon>
        <taxon>Acetobacterium</taxon>
    </lineage>
</organism>